<protein>
    <submittedName>
        <fullName evidence="1">Isochorismatase-like protein</fullName>
    </submittedName>
</protein>
<keyword evidence="2" id="KW-1185">Reference proteome</keyword>
<sequence>MIGLVVAPCIVFMQFFAPSVGVLQAAQVLLEHESEMASVVKAARSKGITIAHCRVAFTESEIATTFGVDSPQAAFHPAVAPEDGDIVVRKHRVGPFFNAMQDVHAIFKERRIDTLLLGGVSTGGAVAATVVQAADLDYRLFVVEDSCADTSKETHEFLMKFFAKRATVIKSDELMTLAQ</sequence>
<organism evidence="1 2">
    <name type="scientific">Lipomyces kononenkoae</name>
    <name type="common">Yeast</name>
    <dbReference type="NCBI Taxonomy" id="34357"/>
    <lineage>
        <taxon>Eukaryota</taxon>
        <taxon>Fungi</taxon>
        <taxon>Dikarya</taxon>
        <taxon>Ascomycota</taxon>
        <taxon>Saccharomycotina</taxon>
        <taxon>Lipomycetes</taxon>
        <taxon>Lipomycetales</taxon>
        <taxon>Lipomycetaceae</taxon>
        <taxon>Lipomyces</taxon>
    </lineage>
</organism>
<dbReference type="EMBL" id="MU971442">
    <property type="protein sequence ID" value="KAK9234901.1"/>
    <property type="molecule type" value="Genomic_DNA"/>
</dbReference>
<proteinExistence type="predicted"/>
<name>A0ACC3STG8_LIPKO</name>
<dbReference type="Proteomes" id="UP001433508">
    <property type="component" value="Unassembled WGS sequence"/>
</dbReference>
<accession>A0ACC3STG8</accession>
<gene>
    <name evidence="1" type="ORF">V1525DRAFT_421815</name>
</gene>
<comment type="caution">
    <text evidence="1">The sequence shown here is derived from an EMBL/GenBank/DDBJ whole genome shotgun (WGS) entry which is preliminary data.</text>
</comment>
<reference evidence="2" key="1">
    <citation type="journal article" date="2024" name="Front. Bioeng. Biotechnol.">
        <title>Genome-scale model development and genomic sequencing of the oleaginous clade Lipomyces.</title>
        <authorList>
            <person name="Czajka J.J."/>
            <person name="Han Y."/>
            <person name="Kim J."/>
            <person name="Mondo S.J."/>
            <person name="Hofstad B.A."/>
            <person name="Robles A."/>
            <person name="Haridas S."/>
            <person name="Riley R."/>
            <person name="LaButti K."/>
            <person name="Pangilinan J."/>
            <person name="Andreopoulos W."/>
            <person name="Lipzen A."/>
            <person name="Yan J."/>
            <person name="Wang M."/>
            <person name="Ng V."/>
            <person name="Grigoriev I.V."/>
            <person name="Spatafora J.W."/>
            <person name="Magnuson J.K."/>
            <person name="Baker S.E."/>
            <person name="Pomraning K.R."/>
        </authorList>
    </citation>
    <scope>NUCLEOTIDE SEQUENCE [LARGE SCALE GENOMIC DNA]</scope>
    <source>
        <strain evidence="2">CBS 7786</strain>
    </source>
</reference>
<evidence type="ECO:0000313" key="1">
    <source>
        <dbReference type="EMBL" id="KAK9234901.1"/>
    </source>
</evidence>
<evidence type="ECO:0000313" key="2">
    <source>
        <dbReference type="Proteomes" id="UP001433508"/>
    </source>
</evidence>